<feature type="compositionally biased region" description="Polar residues" evidence="1">
    <location>
        <begin position="350"/>
        <end position="362"/>
    </location>
</feature>
<feature type="domain" description="Myb/SANT-like" evidence="2">
    <location>
        <begin position="47"/>
        <end position="139"/>
    </location>
</feature>
<gene>
    <name evidence="3" type="ORF">ACJIZ3_011406</name>
</gene>
<dbReference type="PANTHER" id="PTHR31704">
    <property type="entry name" value="MYB/SANT-LIKE DNA-BINDING DOMAIN PROTEIN-RELATED"/>
    <property type="match status" value="1"/>
</dbReference>
<organism evidence="3 4">
    <name type="scientific">Penstemon smallii</name>
    <dbReference type="NCBI Taxonomy" id="265156"/>
    <lineage>
        <taxon>Eukaryota</taxon>
        <taxon>Viridiplantae</taxon>
        <taxon>Streptophyta</taxon>
        <taxon>Embryophyta</taxon>
        <taxon>Tracheophyta</taxon>
        <taxon>Spermatophyta</taxon>
        <taxon>Magnoliopsida</taxon>
        <taxon>eudicotyledons</taxon>
        <taxon>Gunneridae</taxon>
        <taxon>Pentapetalae</taxon>
        <taxon>asterids</taxon>
        <taxon>lamiids</taxon>
        <taxon>Lamiales</taxon>
        <taxon>Plantaginaceae</taxon>
        <taxon>Cheloneae</taxon>
        <taxon>Penstemon</taxon>
    </lineage>
</organism>
<comment type="caution">
    <text evidence="3">The sequence shown here is derived from an EMBL/GenBank/DDBJ whole genome shotgun (WGS) entry which is preliminary data.</text>
</comment>
<feature type="compositionally biased region" description="Polar residues" evidence="1">
    <location>
        <begin position="9"/>
        <end position="34"/>
    </location>
</feature>
<reference evidence="3 4" key="1">
    <citation type="submission" date="2024-12" db="EMBL/GenBank/DDBJ databases">
        <title>The unique morphological basis and parallel evolutionary history of personate flowers in Penstemon.</title>
        <authorList>
            <person name="Depatie T.H."/>
            <person name="Wessinger C.A."/>
        </authorList>
    </citation>
    <scope>NUCLEOTIDE SEQUENCE [LARGE SCALE GENOMIC DNA]</scope>
    <source>
        <strain evidence="3">WTNN_2</strain>
        <tissue evidence="3">Leaf</tissue>
    </source>
</reference>
<feature type="region of interest" description="Disordered" evidence="1">
    <location>
        <begin position="204"/>
        <end position="240"/>
    </location>
</feature>
<dbReference type="InterPro" id="IPR024752">
    <property type="entry name" value="Myb/SANT-like_dom"/>
</dbReference>
<accession>A0ABD3UJ06</accession>
<name>A0ABD3UJ06_9LAMI</name>
<dbReference type="Pfam" id="PF12776">
    <property type="entry name" value="Myb_DNA-bind_3"/>
    <property type="match status" value="1"/>
</dbReference>
<protein>
    <recommendedName>
        <fullName evidence="2">Myb/SANT-like domain-containing protein</fullName>
    </recommendedName>
</protein>
<feature type="compositionally biased region" description="Polar residues" evidence="1">
    <location>
        <begin position="204"/>
        <end position="217"/>
    </location>
</feature>
<feature type="region of interest" description="Disordered" evidence="1">
    <location>
        <begin position="9"/>
        <end position="40"/>
    </location>
</feature>
<evidence type="ECO:0000256" key="1">
    <source>
        <dbReference type="SAM" id="MobiDB-lite"/>
    </source>
</evidence>
<feature type="region of interest" description="Disordered" evidence="1">
    <location>
        <begin position="344"/>
        <end position="372"/>
    </location>
</feature>
<dbReference type="AlphaFoldDB" id="A0ABD3UJ06"/>
<proteinExistence type="predicted"/>
<dbReference type="PANTHER" id="PTHR31704:SF37">
    <property type="entry name" value="HEAT SHOCK PROTEIN"/>
    <property type="match status" value="1"/>
</dbReference>
<keyword evidence="4" id="KW-1185">Reference proteome</keyword>
<dbReference type="Proteomes" id="UP001634393">
    <property type="component" value="Unassembled WGS sequence"/>
</dbReference>
<dbReference type="EMBL" id="JBJXBP010000001">
    <property type="protein sequence ID" value="KAL3849524.1"/>
    <property type="molecule type" value="Genomic_DNA"/>
</dbReference>
<sequence>MDSYMNFFASSQTASDNSTPEPTGLPCTNSSTRSTKLKNGESQVKATWDTRNTEVFITLCVGEMTAGNRPGSHFNRIGWENLVKKFAAITNRNYTKVQLKNKWDSLKKEWSQWKSLLRGETGLGWNQERGTVDATDEWWIRKIQANPEAAKFRDRGPIMLFDQEKLFNDVIANGAGSYTPSSGLLPPHMRDEYDEDAEAEPVINETTPNQTQNQHTSDPIDLTENGGGGGSSQKGKKKSAEQILANIRHKKVKKCSTAEKIARCLDKMVDTMENESTNRVSTDAARTLSIQSCLEILEKMDGIDEGDDLWLYSTRLFLKPAVRDLFLMIKKDESRLKWLQGQMRKDMQRRANSNPSVQSSKGGSRFDNNGLPPDKHVLPSFSHCLLTLL</sequence>
<evidence type="ECO:0000313" key="3">
    <source>
        <dbReference type="EMBL" id="KAL3849524.1"/>
    </source>
</evidence>
<evidence type="ECO:0000313" key="4">
    <source>
        <dbReference type="Proteomes" id="UP001634393"/>
    </source>
</evidence>
<evidence type="ECO:0000259" key="2">
    <source>
        <dbReference type="Pfam" id="PF12776"/>
    </source>
</evidence>